<dbReference type="PANTHER" id="PTHR45947">
    <property type="entry name" value="SULFOQUINOVOSYL TRANSFERASE SQD2"/>
    <property type="match status" value="1"/>
</dbReference>
<evidence type="ECO:0000313" key="5">
    <source>
        <dbReference type="EMBL" id="ASY10872.1"/>
    </source>
</evidence>
<dbReference type="SUPFAM" id="SSF53756">
    <property type="entry name" value="UDP-Glycosyltransferase/glycogen phosphorylase"/>
    <property type="match status" value="1"/>
</dbReference>
<dbReference type="GO" id="GO:1901137">
    <property type="term" value="P:carbohydrate derivative biosynthetic process"/>
    <property type="evidence" value="ECO:0007669"/>
    <property type="project" value="UniProtKB-ARBA"/>
</dbReference>
<dbReference type="EMBL" id="CP016769">
    <property type="protein sequence ID" value="ASY10872.1"/>
    <property type="molecule type" value="Genomic_DNA"/>
</dbReference>
<evidence type="ECO:0000259" key="4">
    <source>
        <dbReference type="Pfam" id="PF13579"/>
    </source>
</evidence>
<sequence>MSRVLLVTTNYWPEPTGIAVYTTDLAELLQKDGFEVSVLTSLPHYPWWKIPSEFAHLTEGVSRHESVELIRAKHLIPPKMNALVRIRFESSLWWNLRRVSKRLVGNDFDAVIACIPTVAAGVVGKSIAKKLGVPFWLIVQDLSGAGAKQSGLKGGALISKIALAVEGSVLKAADSMVVVSPAMRDVVLGFGVASTKVSQITNYAARNIENVNRDLARAGLGWASEDFVVIHTGNMGAKQGLENVVEAAKALGADAKVKVYLVGHGNQEANLKTLCEGIENISVVAAVADDQYSALLAAADLLLVNERSTQMEMSLPSKLTSYLYSERPVIAAVPRGGATWKFLDGIAELVEAGDPKALAKKILELKADPKRCAELADKGSLFAAKNLSPEVGRAKYLEWVGKLIVSK</sequence>
<keyword evidence="2 5" id="KW-0808">Transferase</keyword>
<feature type="domain" description="Glycosyltransferase subfamily 4-like N-terminal" evidence="4">
    <location>
        <begin position="16"/>
        <end position="202"/>
    </location>
</feature>
<dbReference type="KEGG" id="plan:A1s21148_05090"/>
<dbReference type="InterPro" id="IPR050194">
    <property type="entry name" value="Glycosyltransferase_grp1"/>
</dbReference>
<dbReference type="Pfam" id="PF13579">
    <property type="entry name" value="Glyco_trans_4_4"/>
    <property type="match status" value="1"/>
</dbReference>
<feature type="domain" description="Glycosyl transferase family 1" evidence="3">
    <location>
        <begin position="214"/>
        <end position="379"/>
    </location>
</feature>
<dbReference type="PANTHER" id="PTHR45947:SF3">
    <property type="entry name" value="SULFOQUINOVOSYL TRANSFERASE SQD2"/>
    <property type="match status" value="1"/>
</dbReference>
<dbReference type="GO" id="GO:0016758">
    <property type="term" value="F:hexosyltransferase activity"/>
    <property type="evidence" value="ECO:0007669"/>
    <property type="project" value="TreeGrafter"/>
</dbReference>
<dbReference type="RefSeq" id="WP_095671359.1">
    <property type="nucleotide sequence ID" value="NZ_CP016769.1"/>
</dbReference>
<reference evidence="5 6" key="1">
    <citation type="submission" date="2016-07" db="EMBL/GenBank/DDBJ databases">
        <title>High microdiversification within the ubiquitous acI lineage of Actinobacteria.</title>
        <authorList>
            <person name="Neuenschwander S.M."/>
            <person name="Salcher M."/>
            <person name="Ghai R."/>
            <person name="Pernthaler J."/>
        </authorList>
    </citation>
    <scope>NUCLEOTIDE SEQUENCE [LARGE SCALE GENOMIC DNA]</scope>
    <source>
        <strain evidence="5">MMS-21-148</strain>
    </source>
</reference>
<organism evidence="5 6">
    <name type="scientific">Candidatus Planktophila lacus</name>
    <dbReference type="NCBI Taxonomy" id="1884913"/>
    <lineage>
        <taxon>Bacteria</taxon>
        <taxon>Bacillati</taxon>
        <taxon>Actinomycetota</taxon>
        <taxon>Actinomycetes</taxon>
        <taxon>Candidatus Nanopelagicales</taxon>
        <taxon>Candidatus Nanopelagicaceae</taxon>
        <taxon>Candidatus Planktophila</taxon>
    </lineage>
</organism>
<dbReference type="Proteomes" id="UP000217144">
    <property type="component" value="Chromosome"/>
</dbReference>
<dbReference type="InterPro" id="IPR028098">
    <property type="entry name" value="Glyco_trans_4-like_N"/>
</dbReference>
<evidence type="ECO:0000259" key="3">
    <source>
        <dbReference type="Pfam" id="PF00534"/>
    </source>
</evidence>
<name>A0AAC9YRT7_9ACTN</name>
<dbReference type="InterPro" id="IPR001296">
    <property type="entry name" value="Glyco_trans_1"/>
</dbReference>
<evidence type="ECO:0000256" key="2">
    <source>
        <dbReference type="ARBA" id="ARBA00022679"/>
    </source>
</evidence>
<keyword evidence="6" id="KW-1185">Reference proteome</keyword>
<dbReference type="Gene3D" id="3.40.50.2000">
    <property type="entry name" value="Glycogen Phosphorylase B"/>
    <property type="match status" value="2"/>
</dbReference>
<protein>
    <submittedName>
        <fullName evidence="5">Colanic acid biosynthesis glycosyl transferase WcaI</fullName>
    </submittedName>
</protein>
<dbReference type="AlphaFoldDB" id="A0AAC9YRT7"/>
<evidence type="ECO:0000256" key="1">
    <source>
        <dbReference type="ARBA" id="ARBA00022676"/>
    </source>
</evidence>
<gene>
    <name evidence="5" type="ORF">A1s21148_05090</name>
</gene>
<evidence type="ECO:0000313" key="6">
    <source>
        <dbReference type="Proteomes" id="UP000217144"/>
    </source>
</evidence>
<dbReference type="CDD" id="cd03794">
    <property type="entry name" value="GT4_WbuB-like"/>
    <property type="match status" value="1"/>
</dbReference>
<keyword evidence="1" id="KW-0328">Glycosyltransferase</keyword>
<proteinExistence type="predicted"/>
<dbReference type="Pfam" id="PF00534">
    <property type="entry name" value="Glycos_transf_1"/>
    <property type="match status" value="1"/>
</dbReference>
<accession>A0AAC9YRT7</accession>